<evidence type="ECO:0000313" key="5">
    <source>
        <dbReference type="Proteomes" id="UP000013243"/>
    </source>
</evidence>
<feature type="transmembrane region" description="Helical" evidence="2">
    <location>
        <begin position="67"/>
        <end position="86"/>
    </location>
</feature>
<feature type="transmembrane region" description="Helical" evidence="2">
    <location>
        <begin position="35"/>
        <end position="55"/>
    </location>
</feature>
<dbReference type="Proteomes" id="UP000013243">
    <property type="component" value="Plasmid unnamed3"/>
</dbReference>
<dbReference type="KEGG" id="rmb:K529_022135"/>
<keyword evidence="2" id="KW-0812">Transmembrane</keyword>
<dbReference type="EMBL" id="CP015233">
    <property type="protein sequence ID" value="ANP43458.1"/>
    <property type="molecule type" value="Genomic_DNA"/>
</dbReference>
<reference evidence="4 5" key="1">
    <citation type="journal article" date="2016" name="ISME J.">
        <title>Global occurrence and heterogeneity of the Roseobacter-clade species Ruegeria mobilis.</title>
        <authorList>
            <person name="Sonnenschein E."/>
            <person name="Gram L."/>
        </authorList>
    </citation>
    <scope>NUCLEOTIDE SEQUENCE [LARGE SCALE GENOMIC DNA]</scope>
    <source>
        <strain evidence="4 5">F1926</strain>
        <plasmid evidence="4 5">unnamed3</plasmid>
    </source>
</reference>
<feature type="compositionally biased region" description="Basic and acidic residues" evidence="1">
    <location>
        <begin position="1"/>
        <end position="17"/>
    </location>
</feature>
<keyword evidence="2" id="KW-0472">Membrane</keyword>
<protein>
    <submittedName>
        <fullName evidence="4">DUF305 domain-containing protein</fullName>
    </submittedName>
</protein>
<geneLocation type="plasmid" evidence="4 5">
    <name>unnamed3</name>
</geneLocation>
<keyword evidence="2" id="KW-1133">Transmembrane helix</keyword>
<gene>
    <name evidence="4" type="ORF">K529_022135</name>
</gene>
<evidence type="ECO:0000259" key="3">
    <source>
        <dbReference type="Pfam" id="PF03713"/>
    </source>
</evidence>
<feature type="domain" description="DUF305" evidence="3">
    <location>
        <begin position="120"/>
        <end position="170"/>
    </location>
</feature>
<evidence type="ECO:0000256" key="2">
    <source>
        <dbReference type="SAM" id="Phobius"/>
    </source>
</evidence>
<feature type="transmembrane region" description="Helical" evidence="2">
    <location>
        <begin position="93"/>
        <end position="113"/>
    </location>
</feature>
<sequence length="317" mass="33697">MSEDATGKSRGGSDTRSSEGAAHSGGHSGSSYGRFLAMVGTSTAIMFGLMYINSYSFEHVYWSETRFYMTFIMGATMATVMLLFMLNMYKNKGVNAAIIVGSVVMFAGALWLVRSQETIQDESWMSAMIPHHSIAIMTSGRAELTDRRVKALASEIVTAQNREISEMRFLLDDIEANGEAGPEWPRGEAERPAELEGLQEAISSPVIAGIRPAPLKTEDIARALGSDGQCRFIRAVNADPVLVTDGTGNGVAKLSGSLVNFTAQGTVTSGGVLSADGGQFTLTPGDGADGEDATLLFELMGETPLAVGFTGYWTCNG</sequence>
<name>A0A1B1AAB1_9RHOB</name>
<dbReference type="RefSeq" id="WP_005619159.1">
    <property type="nucleotide sequence ID" value="NZ_CP015233.1"/>
</dbReference>
<dbReference type="OrthoDB" id="517560at2"/>
<dbReference type="Pfam" id="PF03713">
    <property type="entry name" value="DUF305"/>
    <property type="match status" value="1"/>
</dbReference>
<accession>A0A1B1AAB1</accession>
<feature type="region of interest" description="Disordered" evidence="1">
    <location>
        <begin position="1"/>
        <end position="27"/>
    </location>
</feature>
<keyword evidence="4" id="KW-0614">Plasmid</keyword>
<evidence type="ECO:0000313" key="4">
    <source>
        <dbReference type="EMBL" id="ANP43458.1"/>
    </source>
</evidence>
<dbReference type="AlphaFoldDB" id="A0A1B1AAB1"/>
<feature type="compositionally biased region" description="Low complexity" evidence="1">
    <location>
        <begin position="18"/>
        <end position="27"/>
    </location>
</feature>
<proteinExistence type="predicted"/>
<dbReference type="Gene3D" id="1.20.1260.10">
    <property type="match status" value="1"/>
</dbReference>
<dbReference type="InterPro" id="IPR012347">
    <property type="entry name" value="Ferritin-like"/>
</dbReference>
<evidence type="ECO:0000256" key="1">
    <source>
        <dbReference type="SAM" id="MobiDB-lite"/>
    </source>
</evidence>
<organism evidence="4 5">
    <name type="scientific">Tritonibacter mobilis F1926</name>
    <dbReference type="NCBI Taxonomy" id="1265309"/>
    <lineage>
        <taxon>Bacteria</taxon>
        <taxon>Pseudomonadati</taxon>
        <taxon>Pseudomonadota</taxon>
        <taxon>Alphaproteobacteria</taxon>
        <taxon>Rhodobacterales</taxon>
        <taxon>Paracoccaceae</taxon>
        <taxon>Tritonibacter</taxon>
    </lineage>
</organism>
<dbReference type="GeneID" id="28252596"/>
<dbReference type="InterPro" id="IPR005183">
    <property type="entry name" value="DUF305_CopM-like"/>
</dbReference>